<dbReference type="PANTHER" id="PTHR33964:SF1">
    <property type="entry name" value="RE45066P"/>
    <property type="match status" value="1"/>
</dbReference>
<gene>
    <name evidence="2" type="ORF">ONB1V03_LOCUS17638</name>
</gene>
<protein>
    <submittedName>
        <fullName evidence="2">Uncharacterized protein</fullName>
    </submittedName>
</protein>
<evidence type="ECO:0000313" key="3">
    <source>
        <dbReference type="Proteomes" id="UP000728032"/>
    </source>
</evidence>
<dbReference type="AlphaFoldDB" id="A0A7R9MIY1"/>
<keyword evidence="1" id="KW-0732">Signal</keyword>
<evidence type="ECO:0000256" key="1">
    <source>
        <dbReference type="SAM" id="SignalP"/>
    </source>
</evidence>
<keyword evidence="3" id="KW-1185">Reference proteome</keyword>
<feature type="signal peptide" evidence="1">
    <location>
        <begin position="1"/>
        <end position="26"/>
    </location>
</feature>
<dbReference type="EMBL" id="OC937140">
    <property type="protein sequence ID" value="CAD7661076.1"/>
    <property type="molecule type" value="Genomic_DNA"/>
</dbReference>
<sequence>MPDMTNMFLLIVLLICIANNLHVTNGQGNTKKDCQAGANADSCLMKLLMIGDPDYKFPENMASMDKQCRTYKNQEKCIKDYAAKCLATFPKQVTNVLAYGASKTNKAYCSTKRRKDSFIAIGKCGNKLKFLVDKCMRQFIDSLQGIENYQDAKMKIPISCCNYYKLKECILGHIERQGPPLCTETTSREVESLVDGYAN</sequence>
<dbReference type="EMBL" id="CAJPVJ010022315">
    <property type="protein sequence ID" value="CAG2178212.1"/>
    <property type="molecule type" value="Genomic_DNA"/>
</dbReference>
<name>A0A7R9MIY1_9ACAR</name>
<reference evidence="2" key="1">
    <citation type="submission" date="2020-11" db="EMBL/GenBank/DDBJ databases">
        <authorList>
            <person name="Tran Van P."/>
        </authorList>
    </citation>
    <scope>NUCLEOTIDE SEQUENCE</scope>
</reference>
<evidence type="ECO:0000313" key="2">
    <source>
        <dbReference type="EMBL" id="CAD7661076.1"/>
    </source>
</evidence>
<accession>A0A7R9MIY1</accession>
<dbReference type="OrthoDB" id="6504156at2759"/>
<dbReference type="Proteomes" id="UP000728032">
    <property type="component" value="Unassembled WGS sequence"/>
</dbReference>
<dbReference type="PANTHER" id="PTHR33964">
    <property type="entry name" value="RE45066P-RELATED"/>
    <property type="match status" value="1"/>
</dbReference>
<feature type="chain" id="PRO_5036211588" evidence="1">
    <location>
        <begin position="27"/>
        <end position="199"/>
    </location>
</feature>
<organism evidence="2">
    <name type="scientific">Oppiella nova</name>
    <dbReference type="NCBI Taxonomy" id="334625"/>
    <lineage>
        <taxon>Eukaryota</taxon>
        <taxon>Metazoa</taxon>
        <taxon>Ecdysozoa</taxon>
        <taxon>Arthropoda</taxon>
        <taxon>Chelicerata</taxon>
        <taxon>Arachnida</taxon>
        <taxon>Acari</taxon>
        <taxon>Acariformes</taxon>
        <taxon>Sarcoptiformes</taxon>
        <taxon>Oribatida</taxon>
        <taxon>Brachypylina</taxon>
        <taxon>Oppioidea</taxon>
        <taxon>Oppiidae</taxon>
        <taxon>Oppiella</taxon>
    </lineage>
</organism>
<feature type="non-terminal residue" evidence="2">
    <location>
        <position position="1"/>
    </location>
</feature>
<proteinExistence type="predicted"/>